<proteinExistence type="predicted"/>
<dbReference type="Proteomes" id="UP000800082">
    <property type="component" value="Unassembled WGS sequence"/>
</dbReference>
<dbReference type="AlphaFoldDB" id="A0A6A5RTS5"/>
<gene>
    <name evidence="1" type="ORF">M421DRAFT_412629</name>
</gene>
<keyword evidence="2" id="KW-1185">Reference proteome</keyword>
<dbReference type="EMBL" id="ML978963">
    <property type="protein sequence ID" value="KAF1930428.1"/>
    <property type="molecule type" value="Genomic_DNA"/>
</dbReference>
<sequence>MPSTTSEESFQSAESLRSSEFAASVKTAASAQSAASFKSAVSAISTVSRTSTVVHTATFKDAVKFAEEFHSLSRDLDQARATQTSVEKLTEVDNFRIVDWAALEETWALDHNDVHKKLEGEIEAKIPAFEAAKEGLDLLDEVERRAWWKQCQLKYSSMTGFFAYTPANIEELNEEEVAIEDDAEVNSDAQEFARRRPSFENFDPWWVDENDKEGREIAEVYSREQRKDAIAKWAARTS</sequence>
<protein>
    <submittedName>
        <fullName evidence="1">Uncharacterized protein</fullName>
    </submittedName>
</protein>
<accession>A0A6A5RTS5</accession>
<name>A0A6A5RTS5_9PLEO</name>
<reference evidence="1" key="1">
    <citation type="journal article" date="2020" name="Stud. Mycol.">
        <title>101 Dothideomycetes genomes: a test case for predicting lifestyles and emergence of pathogens.</title>
        <authorList>
            <person name="Haridas S."/>
            <person name="Albert R."/>
            <person name="Binder M."/>
            <person name="Bloem J."/>
            <person name="Labutti K."/>
            <person name="Salamov A."/>
            <person name="Andreopoulos B."/>
            <person name="Baker S."/>
            <person name="Barry K."/>
            <person name="Bills G."/>
            <person name="Bluhm B."/>
            <person name="Cannon C."/>
            <person name="Castanera R."/>
            <person name="Culley D."/>
            <person name="Daum C."/>
            <person name="Ezra D."/>
            <person name="Gonzalez J."/>
            <person name="Henrissat B."/>
            <person name="Kuo A."/>
            <person name="Liang C."/>
            <person name="Lipzen A."/>
            <person name="Lutzoni F."/>
            <person name="Magnuson J."/>
            <person name="Mondo S."/>
            <person name="Nolan M."/>
            <person name="Ohm R."/>
            <person name="Pangilinan J."/>
            <person name="Park H.-J."/>
            <person name="Ramirez L."/>
            <person name="Alfaro M."/>
            <person name="Sun H."/>
            <person name="Tritt A."/>
            <person name="Yoshinaga Y."/>
            <person name="Zwiers L.-H."/>
            <person name="Turgeon B."/>
            <person name="Goodwin S."/>
            <person name="Spatafora J."/>
            <person name="Crous P."/>
            <person name="Grigoriev I."/>
        </authorList>
    </citation>
    <scope>NUCLEOTIDE SEQUENCE</scope>
    <source>
        <strain evidence="1">CBS 183.55</strain>
    </source>
</reference>
<evidence type="ECO:0000313" key="2">
    <source>
        <dbReference type="Proteomes" id="UP000800082"/>
    </source>
</evidence>
<dbReference type="RefSeq" id="XP_033450676.1">
    <property type="nucleotide sequence ID" value="XM_033590424.1"/>
</dbReference>
<dbReference type="OrthoDB" id="3796299at2759"/>
<organism evidence="1 2">
    <name type="scientific">Didymella exigua CBS 183.55</name>
    <dbReference type="NCBI Taxonomy" id="1150837"/>
    <lineage>
        <taxon>Eukaryota</taxon>
        <taxon>Fungi</taxon>
        <taxon>Dikarya</taxon>
        <taxon>Ascomycota</taxon>
        <taxon>Pezizomycotina</taxon>
        <taxon>Dothideomycetes</taxon>
        <taxon>Pleosporomycetidae</taxon>
        <taxon>Pleosporales</taxon>
        <taxon>Pleosporineae</taxon>
        <taxon>Didymellaceae</taxon>
        <taxon>Didymella</taxon>
    </lineage>
</organism>
<dbReference type="GeneID" id="54348091"/>
<evidence type="ECO:0000313" key="1">
    <source>
        <dbReference type="EMBL" id="KAF1930428.1"/>
    </source>
</evidence>